<evidence type="ECO:0008006" key="3">
    <source>
        <dbReference type="Google" id="ProtNLM"/>
    </source>
</evidence>
<sequence>SLLLDEPTSGLDLAATFRYLQTLRGLISEGRTVVLVTHHIHEIPPEIERVVLFNSGRITADGDKRRILTSRSLSTLFGTPVRLLESGGWYQAIPG</sequence>
<dbReference type="InterPro" id="IPR027417">
    <property type="entry name" value="P-loop_NTPase"/>
</dbReference>
<dbReference type="AlphaFoldDB" id="A0A382HCU4"/>
<proteinExistence type="predicted"/>
<keyword evidence="1" id="KW-0813">Transport</keyword>
<organism evidence="2">
    <name type="scientific">marine metagenome</name>
    <dbReference type="NCBI Taxonomy" id="408172"/>
    <lineage>
        <taxon>unclassified sequences</taxon>
        <taxon>metagenomes</taxon>
        <taxon>ecological metagenomes</taxon>
    </lineage>
</organism>
<evidence type="ECO:0000313" key="2">
    <source>
        <dbReference type="EMBL" id="SVB85100.1"/>
    </source>
</evidence>
<evidence type="ECO:0000256" key="1">
    <source>
        <dbReference type="ARBA" id="ARBA00022448"/>
    </source>
</evidence>
<dbReference type="InterPro" id="IPR050153">
    <property type="entry name" value="Metal_Ion_Import_ABC"/>
</dbReference>
<accession>A0A382HCU4</accession>
<feature type="non-terminal residue" evidence="2">
    <location>
        <position position="1"/>
    </location>
</feature>
<gene>
    <name evidence="2" type="ORF">METZ01_LOCUS237954</name>
</gene>
<dbReference type="EMBL" id="UINC01060512">
    <property type="protein sequence ID" value="SVB85100.1"/>
    <property type="molecule type" value="Genomic_DNA"/>
</dbReference>
<name>A0A382HCU4_9ZZZZ</name>
<protein>
    <recommendedName>
        <fullName evidence="3">Molybdenum ABC transporter ATP-binding protein</fullName>
    </recommendedName>
</protein>
<dbReference type="PANTHER" id="PTHR42734">
    <property type="entry name" value="METAL TRANSPORT SYSTEM ATP-BINDING PROTEIN TM_0124-RELATED"/>
    <property type="match status" value="1"/>
</dbReference>
<dbReference type="SUPFAM" id="SSF52540">
    <property type="entry name" value="P-loop containing nucleoside triphosphate hydrolases"/>
    <property type="match status" value="1"/>
</dbReference>
<reference evidence="2" key="1">
    <citation type="submission" date="2018-05" db="EMBL/GenBank/DDBJ databases">
        <authorList>
            <person name="Lanie J.A."/>
            <person name="Ng W.-L."/>
            <person name="Kazmierczak K.M."/>
            <person name="Andrzejewski T.M."/>
            <person name="Davidsen T.M."/>
            <person name="Wayne K.J."/>
            <person name="Tettelin H."/>
            <person name="Glass J.I."/>
            <person name="Rusch D."/>
            <person name="Podicherti R."/>
            <person name="Tsui H.-C.T."/>
            <person name="Winkler M.E."/>
        </authorList>
    </citation>
    <scope>NUCLEOTIDE SEQUENCE</scope>
</reference>
<dbReference type="Gene3D" id="3.40.50.300">
    <property type="entry name" value="P-loop containing nucleotide triphosphate hydrolases"/>
    <property type="match status" value="1"/>
</dbReference>